<sequence>MNRMRILLFLLFFGNVILSQENNMANEVRSVITQWHLAASEARFNDYFEAMSPNAVFIGTDAGENWSKNEFMVYAKPHFDKGKAWNFKTLEQNLYFNDKDDIAWFDELLDTQMKLCRGSGVLQKIDGEWKISHYVLSIVIPNENVSEVALMKQGTDNKIIEQLKKQ</sequence>
<dbReference type="Proteomes" id="UP000634668">
    <property type="component" value="Unassembled WGS sequence"/>
</dbReference>
<organism evidence="2 3">
    <name type="scientific">Arenibacter certesii</name>
    <dbReference type="NCBI Taxonomy" id="228955"/>
    <lineage>
        <taxon>Bacteria</taxon>
        <taxon>Pseudomonadati</taxon>
        <taxon>Bacteroidota</taxon>
        <taxon>Flavobacteriia</taxon>
        <taxon>Flavobacteriales</taxon>
        <taxon>Flavobacteriaceae</taxon>
        <taxon>Arenibacter</taxon>
    </lineage>
</organism>
<dbReference type="AlphaFoldDB" id="A0A918MRX4"/>
<dbReference type="Pfam" id="PF13474">
    <property type="entry name" value="SnoaL_3"/>
    <property type="match status" value="1"/>
</dbReference>
<protein>
    <recommendedName>
        <fullName evidence="1">SnoaL-like domain-containing protein</fullName>
    </recommendedName>
</protein>
<keyword evidence="3" id="KW-1185">Reference proteome</keyword>
<accession>A0A918MRX4</accession>
<comment type="caution">
    <text evidence="2">The sequence shown here is derived from an EMBL/GenBank/DDBJ whole genome shotgun (WGS) entry which is preliminary data.</text>
</comment>
<dbReference type="InterPro" id="IPR037401">
    <property type="entry name" value="SnoaL-like"/>
</dbReference>
<gene>
    <name evidence="2" type="ORF">GCM10007383_37090</name>
</gene>
<dbReference type="EMBL" id="BMWP01000041">
    <property type="protein sequence ID" value="GGW49774.1"/>
    <property type="molecule type" value="Genomic_DNA"/>
</dbReference>
<dbReference type="SUPFAM" id="SSF54427">
    <property type="entry name" value="NTF2-like"/>
    <property type="match status" value="1"/>
</dbReference>
<dbReference type="Gene3D" id="3.10.450.50">
    <property type="match status" value="1"/>
</dbReference>
<evidence type="ECO:0000313" key="2">
    <source>
        <dbReference type="EMBL" id="GGW49774.1"/>
    </source>
</evidence>
<evidence type="ECO:0000259" key="1">
    <source>
        <dbReference type="Pfam" id="PF13474"/>
    </source>
</evidence>
<reference evidence="2" key="1">
    <citation type="journal article" date="2014" name="Int. J. Syst. Evol. Microbiol.">
        <title>Complete genome sequence of Corynebacterium casei LMG S-19264T (=DSM 44701T), isolated from a smear-ripened cheese.</title>
        <authorList>
            <consortium name="US DOE Joint Genome Institute (JGI-PGF)"/>
            <person name="Walter F."/>
            <person name="Albersmeier A."/>
            <person name="Kalinowski J."/>
            <person name="Ruckert C."/>
        </authorList>
    </citation>
    <scope>NUCLEOTIDE SEQUENCE</scope>
    <source>
        <strain evidence="2">KCTC 12113</strain>
    </source>
</reference>
<evidence type="ECO:0000313" key="3">
    <source>
        <dbReference type="Proteomes" id="UP000634668"/>
    </source>
</evidence>
<name>A0A918MRX4_9FLAO</name>
<dbReference type="InterPro" id="IPR032710">
    <property type="entry name" value="NTF2-like_dom_sf"/>
</dbReference>
<feature type="domain" description="SnoaL-like" evidence="1">
    <location>
        <begin position="28"/>
        <end position="141"/>
    </location>
</feature>
<reference evidence="2" key="2">
    <citation type="submission" date="2020-09" db="EMBL/GenBank/DDBJ databases">
        <authorList>
            <person name="Sun Q."/>
            <person name="Kim S."/>
        </authorList>
    </citation>
    <scope>NUCLEOTIDE SEQUENCE</scope>
    <source>
        <strain evidence="2">KCTC 12113</strain>
    </source>
</reference>
<proteinExistence type="predicted"/>